<dbReference type="GO" id="GO:0045202">
    <property type="term" value="C:synapse"/>
    <property type="evidence" value="ECO:0007669"/>
    <property type="project" value="GOC"/>
</dbReference>
<protein>
    <submittedName>
        <fullName evidence="2">Centrosomal protein of 89 kDa</fullName>
    </submittedName>
</protein>
<gene>
    <name evidence="2" type="ORF">Baya_16532</name>
</gene>
<sequence>MSKQIMLLEAEKQTLESEFDVANKELCTLKMKLQKASLALENSVSCVEHTTTTDKLKWKLEEEEKIKCTEIQALQDRVATLLAEKKTLLLEKKAQRRIDLLKQQIKDSFEKELVAYQELTSIVVLAEKTMYERDQLKHMASCLTKDKQGIITQILDGNIRLGKLQEKVKSASAEAVAYALAEALAEPIHETYSKASGHKTHTYNTQSNSLNN</sequence>
<dbReference type="GO" id="GO:0097539">
    <property type="term" value="C:ciliary transition fiber"/>
    <property type="evidence" value="ECO:0007669"/>
    <property type="project" value="TreeGrafter"/>
</dbReference>
<evidence type="ECO:0000256" key="1">
    <source>
        <dbReference type="SAM" id="Coils"/>
    </source>
</evidence>
<dbReference type="GO" id="GO:0007268">
    <property type="term" value="P:chemical synaptic transmission"/>
    <property type="evidence" value="ECO:0007669"/>
    <property type="project" value="InterPro"/>
</dbReference>
<reference evidence="2 3" key="1">
    <citation type="journal article" date="2019" name="Genome Biol. Evol.">
        <title>Whole-Genome Sequencing of the Giant Devil Catfish, Bagarius yarrelli.</title>
        <authorList>
            <person name="Jiang W."/>
            <person name="Lv Y."/>
            <person name="Cheng L."/>
            <person name="Yang K."/>
            <person name="Chao B."/>
            <person name="Wang X."/>
            <person name="Li Y."/>
            <person name="Pan X."/>
            <person name="You X."/>
            <person name="Zhang Y."/>
            <person name="Yang J."/>
            <person name="Li J."/>
            <person name="Zhang X."/>
            <person name="Liu S."/>
            <person name="Sun C."/>
            <person name="Yang J."/>
            <person name="Shi Q."/>
        </authorList>
    </citation>
    <scope>NUCLEOTIDE SEQUENCE [LARGE SCALE GENOMIC DNA]</scope>
    <source>
        <strain evidence="2">JWS20170419001</strain>
        <tissue evidence="2">Muscle</tissue>
    </source>
</reference>
<dbReference type="GO" id="GO:0007005">
    <property type="term" value="P:mitochondrion organization"/>
    <property type="evidence" value="ECO:0007669"/>
    <property type="project" value="InterPro"/>
</dbReference>
<dbReference type="AlphaFoldDB" id="A0A556VVP1"/>
<comment type="caution">
    <text evidence="2">The sequence shown here is derived from an EMBL/GenBank/DDBJ whole genome shotgun (WGS) entry which is preliminary data.</text>
</comment>
<dbReference type="EMBL" id="VCAZ01000314">
    <property type="protein sequence ID" value="TTY38104.1"/>
    <property type="molecule type" value="Genomic_DNA"/>
</dbReference>
<keyword evidence="1" id="KW-0175">Coiled coil</keyword>
<dbReference type="InterPro" id="IPR033545">
    <property type="entry name" value="CEP89"/>
</dbReference>
<proteinExistence type="predicted"/>
<keyword evidence="3" id="KW-1185">Reference proteome</keyword>
<organism evidence="2 3">
    <name type="scientific">Bagarius yarrelli</name>
    <name type="common">Goonch</name>
    <name type="synonym">Bagrus yarrelli</name>
    <dbReference type="NCBI Taxonomy" id="175774"/>
    <lineage>
        <taxon>Eukaryota</taxon>
        <taxon>Metazoa</taxon>
        <taxon>Chordata</taxon>
        <taxon>Craniata</taxon>
        <taxon>Vertebrata</taxon>
        <taxon>Euteleostomi</taxon>
        <taxon>Actinopterygii</taxon>
        <taxon>Neopterygii</taxon>
        <taxon>Teleostei</taxon>
        <taxon>Ostariophysi</taxon>
        <taxon>Siluriformes</taxon>
        <taxon>Sisoridae</taxon>
        <taxon>Sisorinae</taxon>
        <taxon>Bagarius</taxon>
    </lineage>
</organism>
<dbReference type="GO" id="GO:0005814">
    <property type="term" value="C:centriole"/>
    <property type="evidence" value="ECO:0007669"/>
    <property type="project" value="InterPro"/>
</dbReference>
<evidence type="ECO:0000313" key="3">
    <source>
        <dbReference type="Proteomes" id="UP000319801"/>
    </source>
</evidence>
<dbReference type="OrthoDB" id="6622877at2759"/>
<name>A0A556VVP1_BAGYA</name>
<dbReference type="PANTHER" id="PTHR36170">
    <property type="entry name" value="CENTROSOMAL PROTEIN OF 89 KDA"/>
    <property type="match status" value="1"/>
</dbReference>
<evidence type="ECO:0000313" key="2">
    <source>
        <dbReference type="EMBL" id="TTY38104.1"/>
    </source>
</evidence>
<accession>A0A556VVP1</accession>
<feature type="coiled-coil region" evidence="1">
    <location>
        <begin position="71"/>
        <end position="111"/>
    </location>
</feature>
<dbReference type="Proteomes" id="UP000319801">
    <property type="component" value="Unassembled WGS sequence"/>
</dbReference>
<dbReference type="GO" id="GO:0060271">
    <property type="term" value="P:cilium assembly"/>
    <property type="evidence" value="ECO:0007669"/>
    <property type="project" value="InterPro"/>
</dbReference>
<dbReference type="PANTHER" id="PTHR36170:SF1">
    <property type="entry name" value="CENTROSOMAL PROTEIN OF 89 KDA"/>
    <property type="match status" value="1"/>
</dbReference>